<sequence length="715" mass="75884">MHGDRDVALLVHEDQWARCAHDRTVLLPDGGVGLDWAMPPSPRPSRWDEDHERCADPTPPCAGPCAAGIAHDRWGRTWTTRPLDGTIEVGHRPGAPGASCPGALRHPTGIAIDARDRVLVAETVGRAVAVLDPWAGRVIRRVPMPGAPVDLVAHGTDGALVLTRAPHRLISIDGGSPPCVRRVPLSRPHGYPDVAPARVTLVAGRPVVLWHGGGDAVIAETTGREILVDRAASDIEGTPGGLLVVARGTGEPFRRLRGTGGAWVEDQPLAASGYDGGAVTVGPRGRIVYTTAGPPRSTQGSSARYARSGSVTTYRLDAGEYRTRWGRVFIDACLPTGTGLTVRVLTSDEDDVEDPLQPSPPGRGAPRLRAAEATPPLPSASALADAESRPVVARGAQGALGAVEPLAEGGDWVTYETGVDAQPGRYLWLRIELTGTARTSPRVRALRVERPGHALLDSLPRLFSSDDAHADFLHRYLTPAEGILHDLDTAAAERRTLIDAAAAPREVLPWLASFAGIVLDRRWSEEAQRTLIAKAYALYARRGTIGMLESILYLYLGRTARIVERWRLRGLGGAILGLEPEGRLRSPTVVGTAVDAGMLGHFAVGGASEASTAYTALAHRFVVLVPGCLDAEQREVVEQLIEAHKPSHTLGDVCEVGAGMPVGRLRLGMTAYVAPPAGHPQATTGQVRLGLDARVGLRDPAPRIGETHLGEARLG</sequence>
<dbReference type="NCBIfam" id="TIGR02242">
    <property type="entry name" value="tail_TIGR02242"/>
    <property type="match status" value="1"/>
</dbReference>
<evidence type="ECO:0000256" key="1">
    <source>
        <dbReference type="SAM" id="MobiDB-lite"/>
    </source>
</evidence>
<gene>
    <name evidence="2" type="ORF">SAMN05421637_0112</name>
</gene>
<feature type="compositionally biased region" description="Low complexity" evidence="1">
    <location>
        <begin position="371"/>
        <end position="385"/>
    </location>
</feature>
<dbReference type="SUPFAM" id="SSF101898">
    <property type="entry name" value="NHL repeat"/>
    <property type="match status" value="1"/>
</dbReference>
<feature type="region of interest" description="Disordered" evidence="1">
    <location>
        <begin position="347"/>
        <end position="385"/>
    </location>
</feature>
<keyword evidence="3" id="KW-1185">Reference proteome</keyword>
<protein>
    <submittedName>
        <fullName evidence="2">Phage tail protein, P2 protein I family</fullName>
    </submittedName>
</protein>
<dbReference type="AlphaFoldDB" id="A0A1H6TW83"/>
<dbReference type="eggNOG" id="COG4385">
    <property type="taxonomic scope" value="Bacteria"/>
</dbReference>
<proteinExistence type="predicted"/>
<dbReference type="EMBL" id="FNZI01000001">
    <property type="protein sequence ID" value="SEI82484.1"/>
    <property type="molecule type" value="Genomic_DNA"/>
</dbReference>
<accession>A0A1H6TW83</accession>
<reference evidence="3" key="1">
    <citation type="submission" date="2016-10" db="EMBL/GenBank/DDBJ databases">
        <authorList>
            <person name="Varghese N."/>
        </authorList>
    </citation>
    <scope>NUCLEOTIDE SEQUENCE [LARGE SCALE GENOMIC DNA]</scope>
    <source>
        <strain evidence="3">DSM 24868</strain>
    </source>
</reference>
<dbReference type="RefSeq" id="WP_042212275.1">
    <property type="nucleotide sequence ID" value="NZ_BBLU01000001.1"/>
</dbReference>
<organism evidence="2 3">
    <name type="scientific">Demequina mangrovi</name>
    <dbReference type="NCBI Taxonomy" id="1043493"/>
    <lineage>
        <taxon>Bacteria</taxon>
        <taxon>Bacillati</taxon>
        <taxon>Actinomycetota</taxon>
        <taxon>Actinomycetes</taxon>
        <taxon>Micrococcales</taxon>
        <taxon>Demequinaceae</taxon>
        <taxon>Demequina</taxon>
    </lineage>
</organism>
<dbReference type="InterPro" id="IPR006521">
    <property type="entry name" value="Tail_protein_I"/>
</dbReference>
<dbReference type="OrthoDB" id="3275018at2"/>
<dbReference type="STRING" id="1043493.SAMN05421637_0112"/>
<evidence type="ECO:0000313" key="3">
    <source>
        <dbReference type="Proteomes" id="UP000183315"/>
    </source>
</evidence>
<dbReference type="Proteomes" id="UP000183315">
    <property type="component" value="Unassembled WGS sequence"/>
</dbReference>
<name>A0A1H6TW83_9MICO</name>
<dbReference type="Pfam" id="PF09684">
    <property type="entry name" value="Tail_P2_I"/>
    <property type="match status" value="1"/>
</dbReference>
<dbReference type="InterPro" id="IPR011748">
    <property type="entry name" value="Unchr_phage_tail-like"/>
</dbReference>
<evidence type="ECO:0000313" key="2">
    <source>
        <dbReference type="EMBL" id="SEI82484.1"/>
    </source>
</evidence>